<dbReference type="Proteomes" id="UP000290288">
    <property type="component" value="Unassembled WGS sequence"/>
</dbReference>
<protein>
    <submittedName>
        <fullName evidence="4">Uncharacterized protein</fullName>
    </submittedName>
</protein>
<dbReference type="CDD" id="cd00167">
    <property type="entry name" value="SANT"/>
    <property type="match status" value="1"/>
</dbReference>
<feature type="domain" description="HTH myb-type" evidence="3">
    <location>
        <begin position="316"/>
        <end position="375"/>
    </location>
</feature>
<dbReference type="OrthoDB" id="424753at2759"/>
<accession>A0A4V1Q4P2</accession>
<feature type="compositionally biased region" description="Basic and acidic residues" evidence="1">
    <location>
        <begin position="155"/>
        <end position="165"/>
    </location>
</feature>
<evidence type="ECO:0000259" key="2">
    <source>
        <dbReference type="PROSITE" id="PS50090"/>
    </source>
</evidence>
<evidence type="ECO:0000256" key="1">
    <source>
        <dbReference type="SAM" id="MobiDB-lite"/>
    </source>
</evidence>
<comment type="caution">
    <text evidence="4">The sequence shown here is derived from an EMBL/GenBank/DDBJ whole genome shotgun (WGS) entry which is preliminary data.</text>
</comment>
<dbReference type="SMART" id="SM00717">
    <property type="entry name" value="SANT"/>
    <property type="match status" value="1"/>
</dbReference>
<dbReference type="STRING" id="2316362.A0A4V1Q4P2"/>
<evidence type="ECO:0000313" key="5">
    <source>
        <dbReference type="Proteomes" id="UP000290288"/>
    </source>
</evidence>
<dbReference type="InterPro" id="IPR001005">
    <property type="entry name" value="SANT/Myb"/>
</dbReference>
<dbReference type="Pfam" id="PF00249">
    <property type="entry name" value="Myb_DNA-binding"/>
    <property type="match status" value="1"/>
</dbReference>
<dbReference type="PANTHER" id="PTHR22705:SF0">
    <property type="entry name" value="ZZ-TYPE ZINC FINGER-CONTAINING PROTEIN 3"/>
    <property type="match status" value="1"/>
</dbReference>
<feature type="compositionally biased region" description="Polar residues" evidence="1">
    <location>
        <begin position="240"/>
        <end position="252"/>
    </location>
</feature>
<feature type="compositionally biased region" description="Low complexity" evidence="1">
    <location>
        <begin position="276"/>
        <end position="289"/>
    </location>
</feature>
<feature type="compositionally biased region" description="Gly residues" evidence="1">
    <location>
        <begin position="299"/>
        <end position="311"/>
    </location>
</feature>
<feature type="domain" description="Myb-like" evidence="2">
    <location>
        <begin position="316"/>
        <end position="371"/>
    </location>
</feature>
<dbReference type="AlphaFoldDB" id="A0A4V1Q4P2"/>
<dbReference type="InterPro" id="IPR037830">
    <property type="entry name" value="ZZZ3"/>
</dbReference>
<dbReference type="PROSITE" id="PS51294">
    <property type="entry name" value="HTH_MYB"/>
    <property type="match status" value="1"/>
</dbReference>
<dbReference type="EMBL" id="SDEE01000061">
    <property type="protein sequence ID" value="RXW22778.1"/>
    <property type="molecule type" value="Genomic_DNA"/>
</dbReference>
<dbReference type="InterPro" id="IPR017930">
    <property type="entry name" value="Myb_dom"/>
</dbReference>
<dbReference type="SUPFAM" id="SSF46689">
    <property type="entry name" value="Homeodomain-like"/>
    <property type="match status" value="1"/>
</dbReference>
<dbReference type="Gene3D" id="1.10.10.60">
    <property type="entry name" value="Homeodomain-like"/>
    <property type="match status" value="1"/>
</dbReference>
<dbReference type="PROSITE" id="PS50090">
    <property type="entry name" value="MYB_LIKE"/>
    <property type="match status" value="1"/>
</dbReference>
<reference evidence="4 5" key="1">
    <citation type="submission" date="2019-01" db="EMBL/GenBank/DDBJ databases">
        <title>Draft genome sequence of Psathyrella aberdarensis IHI B618.</title>
        <authorList>
            <person name="Buettner E."/>
            <person name="Kellner H."/>
        </authorList>
    </citation>
    <scope>NUCLEOTIDE SEQUENCE [LARGE SCALE GENOMIC DNA]</scope>
    <source>
        <strain evidence="4 5">IHI B618</strain>
    </source>
</reference>
<dbReference type="PANTHER" id="PTHR22705">
    <property type="entry name" value="ZINC FINGER, ZZ DOMAIN CONTAINING 3"/>
    <property type="match status" value="1"/>
</dbReference>
<feature type="region of interest" description="Disordered" evidence="1">
    <location>
        <begin position="133"/>
        <end position="323"/>
    </location>
</feature>
<gene>
    <name evidence="4" type="ORF">EST38_g3080</name>
</gene>
<organism evidence="4 5">
    <name type="scientific">Candolleomyces aberdarensis</name>
    <dbReference type="NCBI Taxonomy" id="2316362"/>
    <lineage>
        <taxon>Eukaryota</taxon>
        <taxon>Fungi</taxon>
        <taxon>Dikarya</taxon>
        <taxon>Basidiomycota</taxon>
        <taxon>Agaricomycotina</taxon>
        <taxon>Agaricomycetes</taxon>
        <taxon>Agaricomycetidae</taxon>
        <taxon>Agaricales</taxon>
        <taxon>Agaricineae</taxon>
        <taxon>Psathyrellaceae</taxon>
        <taxon>Candolleomyces</taxon>
    </lineage>
</organism>
<name>A0A4V1Q4P2_9AGAR</name>
<dbReference type="InterPro" id="IPR009057">
    <property type="entry name" value="Homeodomain-like_sf"/>
</dbReference>
<proteinExistence type="predicted"/>
<keyword evidence="5" id="KW-1185">Reference proteome</keyword>
<feature type="compositionally biased region" description="Polar residues" evidence="1">
    <location>
        <begin position="202"/>
        <end position="216"/>
    </location>
</feature>
<evidence type="ECO:0000259" key="3">
    <source>
        <dbReference type="PROSITE" id="PS51294"/>
    </source>
</evidence>
<evidence type="ECO:0000313" key="4">
    <source>
        <dbReference type="EMBL" id="RXW22778.1"/>
    </source>
</evidence>
<sequence>MMLIYVEFFTVDISPLQHLHHKLLTANRLRTHPSKTQTSELSSVQRLVKEARKQIIDPVLVRFPPPSPCSSDDELEEPVDPETLKRQCEHEKIKELKKMKIRTTTSGMRLPGRLSGVFIRHDVEDESMDVDISEEIPPPHHHHHRLPPPPTTPSRRQEQGYHYHADGGGGGGVATEDPAGPRPGATSVVVAPQPRLPRSPTDDITSTPHLDRSSSVPAHATKALPTPSALQTRTRRSSRKNANVAVSSSIATDGSRPVRRGKVQVDDKVVLPPPSTSSTSTSTSPSDSSAPISLPTAASGGGGGRGGGGSGSSKPKPETYKQAWSVSEQHLLEQLLEEIPDGEKFRWQKISRAMGGKRTPRQVASRVQKYFEKLKRFGVG</sequence>